<sequence length="910" mass="102870">MKNPSMNVLKMLETALTLLHELLHREASEQEKRLFFTLLSSNFPVPPLDDWNTVAGIKLAVLGNPVESRRVDSCLKELSENKALKNLHSTLYVLRLLANQSKAFVLATPHNLVAQDNTQPGTAHSKSSMDEKSHKARRKDKQKAKKSIRSILFRDSDTTSEESDTEITVIENYAIEHGQKDTRSRPVSSEDSSKLIKDTILEHTIVRDLIYAMQGLPGQYFELIKDPTSGISHFALQRQYQSLSVSQTAATFCERVASCGFFYVRCTELLNVVSKANMGKTRASLCEALHTGLSEYRQRISLLDSQLNEEQMTLVELTAVANLIREEISTLAVIADNCLYNKNLTSLQILNILFGYSLHGDRKIQHIGQSLLIKASEPFFDYLKHWIIEGSLLSTEYFIQPTTSNSTDILILQTNNVLISRSIFINSNWYNKFHISSASDLRTSPLLSPYVTKLCFEIGRASAFLREDCNNVTWRFPESIVAVIRAANFAKLLSSYSSDASEGMIKLIRSVHMLSSKAVVTIVKRQFLLFDHLNGILYILLGMQGDFIPSLCSILSSTSGGDKYKLSMLEKIEQAIMSCNASNLPSHVLGCVDVRVDNSKSNFYVTYSVKDPLTSIITHGQIRIYETIFQIQWRLRSADDKLDQIILLTNFFYRRNTQQILTNAGRVGIFRLHYGTLVEEVPVTYTRYVARLSCIRNRTKQFMLALLNYISHDCIAPEYVSLFANLETAETIKDIIYYHDIAVRTICYKMLISINYHKMADPRAGTGDALPPAPRGSSSSQPRQLRSCEIYNGQVMFTDKAISVFSDFHNSLVKICAQVALLHGSVAELFNFQNIFTQDFNIKLQEATSFLDAYVLSFNTELNTMIACLRRCRDIPIPILDEFDYSHYENLEASLLAVGAHPETHSSHKH</sequence>
<dbReference type="EMBL" id="AHHH01000099">
    <property type="protein sequence ID" value="ESU42021.1"/>
    <property type="molecule type" value="Genomic_DNA"/>
</dbReference>
<dbReference type="InterPro" id="IPR042241">
    <property type="entry name" value="GCP_C_sf"/>
</dbReference>
<evidence type="ECO:0000256" key="2">
    <source>
        <dbReference type="ARBA" id="ARBA00010337"/>
    </source>
</evidence>
<dbReference type="GO" id="GO:0000922">
    <property type="term" value="C:spindle pole"/>
    <property type="evidence" value="ECO:0007669"/>
    <property type="project" value="InterPro"/>
</dbReference>
<dbReference type="Proteomes" id="UP000018040">
    <property type="component" value="Unassembled WGS sequence"/>
</dbReference>
<dbReference type="Pfam" id="PF17681">
    <property type="entry name" value="GCP_N_terminal"/>
    <property type="match status" value="1"/>
</dbReference>
<comment type="subcellular location">
    <subcellularLocation>
        <location evidence="1">Cytoplasm</location>
        <location evidence="1">Cytoskeleton</location>
    </subcellularLocation>
</comment>
<reference evidence="10" key="1">
    <citation type="submission" date="2012-02" db="EMBL/GenBank/DDBJ databases">
        <title>Genome sequencing of Giardia lamblia Genotypes A2 and B isolates (DH and GS) and comparative analysis with the genomes of Genotypes A1 and E (WB and Pig).</title>
        <authorList>
            <person name="Adam R."/>
            <person name="Dahlstrom E."/>
            <person name="Martens C."/>
            <person name="Bruno D."/>
            <person name="Barbian K."/>
            <person name="Porcella S.F."/>
            <person name="Nash T."/>
        </authorList>
    </citation>
    <scope>NUCLEOTIDE SEQUENCE</scope>
    <source>
        <strain evidence="10">GS</strain>
    </source>
</reference>
<feature type="domain" description="Gamma tubulin complex component protein N-terminal" evidence="8">
    <location>
        <begin position="206"/>
        <end position="522"/>
    </location>
</feature>
<evidence type="ECO:0000313" key="10">
    <source>
        <dbReference type="Proteomes" id="UP000018040"/>
    </source>
</evidence>
<evidence type="ECO:0000256" key="4">
    <source>
        <dbReference type="ARBA" id="ARBA00022701"/>
    </source>
</evidence>
<evidence type="ECO:0000256" key="3">
    <source>
        <dbReference type="ARBA" id="ARBA00022490"/>
    </source>
</evidence>
<organism evidence="9 10">
    <name type="scientific">Giardia intestinalis</name>
    <name type="common">Giardia lamblia</name>
    <dbReference type="NCBI Taxonomy" id="5741"/>
    <lineage>
        <taxon>Eukaryota</taxon>
        <taxon>Metamonada</taxon>
        <taxon>Diplomonadida</taxon>
        <taxon>Hexamitidae</taxon>
        <taxon>Giardiinae</taxon>
        <taxon>Giardia</taxon>
    </lineage>
</organism>
<keyword evidence="4" id="KW-0493">Microtubule</keyword>
<dbReference type="VEuPathDB" id="GiardiaDB:QR46_4023"/>
<dbReference type="Gene3D" id="1.20.120.1900">
    <property type="entry name" value="Gamma-tubulin complex, C-terminal domain"/>
    <property type="match status" value="1"/>
</dbReference>
<evidence type="ECO:0000256" key="5">
    <source>
        <dbReference type="ARBA" id="ARBA00023212"/>
    </source>
</evidence>
<dbReference type="GO" id="GO:0000930">
    <property type="term" value="C:gamma-tubulin complex"/>
    <property type="evidence" value="ECO:0007669"/>
    <property type="project" value="TreeGrafter"/>
</dbReference>
<feature type="domain" description="Gamma tubulin complex component C-terminal" evidence="7">
    <location>
        <begin position="529"/>
        <end position="753"/>
    </location>
</feature>
<dbReference type="VEuPathDB" id="GiardiaDB:DHA2_12057"/>
<comment type="similarity">
    <text evidence="2">Belongs to the TUBGCP family.</text>
</comment>
<proteinExistence type="inferred from homology"/>
<name>V6TTG6_GIAIN</name>
<dbReference type="GO" id="GO:0051011">
    <property type="term" value="F:microtubule minus-end binding"/>
    <property type="evidence" value="ECO:0007669"/>
    <property type="project" value="TreeGrafter"/>
</dbReference>
<reference evidence="9 10" key="2">
    <citation type="journal article" date="2013" name="Genome Biol. Evol.">
        <title>Genome sequencing of Giardia lamblia genotypes A2 and B isolates (DH and GS) and comparative analysis with the genomes of genotypes A1 and E (WB and Pig).</title>
        <authorList>
            <person name="Adam R.D."/>
            <person name="Dahlstrom E.W."/>
            <person name="Martens C.A."/>
            <person name="Bruno D.P."/>
            <person name="Barbian K.D."/>
            <person name="Ricklefs S.M."/>
            <person name="Hernandez M.M."/>
            <person name="Narla N.P."/>
            <person name="Patel R.B."/>
            <person name="Porcella S.F."/>
            <person name="Nash T.E."/>
        </authorList>
    </citation>
    <scope>NUCLEOTIDE SEQUENCE [LARGE SCALE GENOMIC DNA]</scope>
    <source>
        <strain evidence="9 10">GS</strain>
    </source>
</reference>
<dbReference type="AlphaFoldDB" id="V6TTG6"/>
<dbReference type="GO" id="GO:0005874">
    <property type="term" value="C:microtubule"/>
    <property type="evidence" value="ECO:0007669"/>
    <property type="project" value="UniProtKB-KW"/>
</dbReference>
<dbReference type="PANTHER" id="PTHR19302:SF14">
    <property type="entry name" value="GAMMA-TUBULIN COMPLEX COMPONENT 3"/>
    <property type="match status" value="1"/>
</dbReference>
<keyword evidence="3" id="KW-0963">Cytoplasm</keyword>
<gene>
    <name evidence="9" type="ORF">GSB_12057</name>
</gene>
<protein>
    <submittedName>
        <fullName evidence="9">Putative Spc97 / Spc98 family protein</fullName>
    </submittedName>
</protein>
<keyword evidence="5" id="KW-0206">Cytoskeleton</keyword>
<evidence type="ECO:0000259" key="7">
    <source>
        <dbReference type="Pfam" id="PF04130"/>
    </source>
</evidence>
<evidence type="ECO:0000256" key="1">
    <source>
        <dbReference type="ARBA" id="ARBA00004245"/>
    </source>
</evidence>
<dbReference type="PANTHER" id="PTHR19302">
    <property type="entry name" value="GAMMA TUBULIN COMPLEX PROTEIN"/>
    <property type="match status" value="1"/>
</dbReference>
<feature type="region of interest" description="Disordered" evidence="6">
    <location>
        <begin position="114"/>
        <end position="147"/>
    </location>
</feature>
<feature type="compositionally biased region" description="Polar residues" evidence="6">
    <location>
        <begin position="114"/>
        <end position="126"/>
    </location>
</feature>
<comment type="caution">
    <text evidence="9">The sequence shown here is derived from an EMBL/GenBank/DDBJ whole genome shotgun (WGS) entry which is preliminary data.</text>
</comment>
<dbReference type="GO" id="GO:0051321">
    <property type="term" value="P:meiotic cell cycle"/>
    <property type="evidence" value="ECO:0007669"/>
    <property type="project" value="TreeGrafter"/>
</dbReference>
<accession>V6TTG6</accession>
<dbReference type="GO" id="GO:0051225">
    <property type="term" value="P:spindle assembly"/>
    <property type="evidence" value="ECO:0007669"/>
    <property type="project" value="TreeGrafter"/>
</dbReference>
<dbReference type="InterPro" id="IPR007259">
    <property type="entry name" value="GCP"/>
</dbReference>
<evidence type="ECO:0000256" key="6">
    <source>
        <dbReference type="SAM" id="MobiDB-lite"/>
    </source>
</evidence>
<dbReference type="GO" id="GO:0000278">
    <property type="term" value="P:mitotic cell cycle"/>
    <property type="evidence" value="ECO:0007669"/>
    <property type="project" value="TreeGrafter"/>
</dbReference>
<dbReference type="Pfam" id="PF04130">
    <property type="entry name" value="GCP_C_terminal"/>
    <property type="match status" value="1"/>
</dbReference>
<dbReference type="OrthoDB" id="5860513at2759"/>
<dbReference type="InterPro" id="IPR040457">
    <property type="entry name" value="GCP_C"/>
</dbReference>
<dbReference type="GO" id="GO:0043015">
    <property type="term" value="F:gamma-tubulin binding"/>
    <property type="evidence" value="ECO:0007669"/>
    <property type="project" value="InterPro"/>
</dbReference>
<dbReference type="InterPro" id="IPR041470">
    <property type="entry name" value="GCP_N"/>
</dbReference>
<feature type="compositionally biased region" description="Basic residues" evidence="6">
    <location>
        <begin position="134"/>
        <end position="147"/>
    </location>
</feature>
<evidence type="ECO:0000259" key="8">
    <source>
        <dbReference type="Pfam" id="PF17681"/>
    </source>
</evidence>
<dbReference type="VEuPathDB" id="GiardiaDB:GL50581_2616"/>
<dbReference type="GO" id="GO:0031122">
    <property type="term" value="P:cytoplasmic microtubule organization"/>
    <property type="evidence" value="ECO:0007669"/>
    <property type="project" value="TreeGrafter"/>
</dbReference>
<dbReference type="GO" id="GO:0007020">
    <property type="term" value="P:microtubule nucleation"/>
    <property type="evidence" value="ECO:0007669"/>
    <property type="project" value="InterPro"/>
</dbReference>
<evidence type="ECO:0000313" key="9">
    <source>
        <dbReference type="EMBL" id="ESU42021.1"/>
    </source>
</evidence>
<dbReference type="VEuPathDB" id="GiardiaDB:GL50803_0012057"/>